<comment type="caution">
    <text evidence="7">The sequence shown here is derived from an EMBL/GenBank/DDBJ whole genome shotgun (WGS) entry which is preliminary data.</text>
</comment>
<feature type="transmembrane region" description="Helical" evidence="6">
    <location>
        <begin position="12"/>
        <end position="31"/>
    </location>
</feature>
<organism evidence="7 8">
    <name type="scientific">Bacillus mesophilum</name>
    <dbReference type="NCBI Taxonomy" id="1071718"/>
    <lineage>
        <taxon>Bacteria</taxon>
        <taxon>Bacillati</taxon>
        <taxon>Bacillota</taxon>
        <taxon>Bacilli</taxon>
        <taxon>Bacillales</taxon>
        <taxon>Bacillaceae</taxon>
        <taxon>Bacillus</taxon>
    </lineage>
</organism>
<dbReference type="OrthoDB" id="9762833at2"/>
<dbReference type="PANTHER" id="PTHR42948">
    <property type="entry name" value="TRANSPORTER"/>
    <property type="match status" value="1"/>
</dbReference>
<dbReference type="Pfam" id="PF00209">
    <property type="entry name" value="SNF"/>
    <property type="match status" value="2"/>
</dbReference>
<keyword evidence="2" id="KW-0813">Transport</keyword>
<evidence type="ECO:0000256" key="4">
    <source>
        <dbReference type="ARBA" id="ARBA00022989"/>
    </source>
</evidence>
<reference evidence="7 8" key="1">
    <citation type="journal article" date="2014" name="Arch. Microbiol.">
        <title>Bacillus mesophilum sp. nov., strain IITR-54T, a novel 4-chlorobiphenyl dechlorinating bacterium.</title>
        <authorList>
            <person name="Manickam N."/>
            <person name="Singh N.K."/>
            <person name="Bajaj A."/>
            <person name="Kumar R.M."/>
            <person name="Kaur G."/>
            <person name="Kaur N."/>
            <person name="Bala M."/>
            <person name="Kumar A."/>
            <person name="Mayilraj S."/>
        </authorList>
    </citation>
    <scope>NUCLEOTIDE SEQUENCE [LARGE SCALE GENOMIC DNA]</scope>
    <source>
        <strain evidence="7 8">IITR-54</strain>
    </source>
</reference>
<dbReference type="InterPro" id="IPR000175">
    <property type="entry name" value="Na/ntran_symport"/>
</dbReference>
<feature type="transmembrane region" description="Helical" evidence="6">
    <location>
        <begin position="465"/>
        <end position="485"/>
    </location>
</feature>
<feature type="transmembrane region" description="Helical" evidence="6">
    <location>
        <begin position="427"/>
        <end position="445"/>
    </location>
</feature>
<evidence type="ECO:0000256" key="2">
    <source>
        <dbReference type="ARBA" id="ARBA00022448"/>
    </source>
</evidence>
<dbReference type="PRINTS" id="PR00176">
    <property type="entry name" value="NANEUSMPORT"/>
</dbReference>
<feature type="transmembrane region" description="Helical" evidence="6">
    <location>
        <begin position="355"/>
        <end position="372"/>
    </location>
</feature>
<dbReference type="SUPFAM" id="SSF161070">
    <property type="entry name" value="SNF-like"/>
    <property type="match status" value="1"/>
</dbReference>
<comment type="subcellular location">
    <subcellularLocation>
        <location evidence="1">Membrane</location>
        <topology evidence="1">Multi-pass membrane protein</topology>
    </subcellularLocation>
</comment>
<keyword evidence="8" id="KW-1185">Reference proteome</keyword>
<feature type="transmembrane region" description="Helical" evidence="6">
    <location>
        <begin position="85"/>
        <end position="114"/>
    </location>
</feature>
<evidence type="ECO:0000256" key="5">
    <source>
        <dbReference type="ARBA" id="ARBA00023136"/>
    </source>
</evidence>
<dbReference type="RefSeq" id="WP_151574296.1">
    <property type="nucleotide sequence ID" value="NZ_WBOT01000003.1"/>
</dbReference>
<sequence>MESRAQWGTRAGFIFAAVGSAVGLGNIWRFPAVAYENGGGAFFIPYLFALLTAGIPLLIMEFTIGQKYRGSAPLSYARMNKKYEWLGWWQVAISFVISTYYAVIIAWAMTYAYFSFDLKWGDDPTSFLVGEYLQVANPGEFGGIVPGVFIPLVIVWIITLGVLFKGIKKGIEAANRILIPVLLLLFIFVVIRAVTLDGAAAGLDAFFTPDWSQIANPTVWVAAYGQIFFSLSIGFAIMVTYASYLPKKTDITNNAFITGFANSGVELLAGIGVFAALGFMASQSGVNVSEVVEGGVGLAFMVFPQIISEIPALNGIFGAFFFLCLMLAGLTSLISIVETFVAGLVDKFKISRNKAVVFGGGFSALISIIFATRGGLNFLDAADYFINQFGVALAGLVQVVIVAWVLRELPSLQKHANSMSDIQLGGWWKVCLGIITPIVLGYMMIQNIVTNIRENYGDYPTNFLIWSGWAVAVLAIIAGFVLMALKWNKGTELDVPENKEVSQ</sequence>
<dbReference type="EMBL" id="WBOT01000003">
    <property type="protein sequence ID" value="KAB2332893.1"/>
    <property type="molecule type" value="Genomic_DNA"/>
</dbReference>
<dbReference type="AlphaFoldDB" id="A0A7V7UXS7"/>
<evidence type="ECO:0000256" key="3">
    <source>
        <dbReference type="ARBA" id="ARBA00022692"/>
    </source>
</evidence>
<dbReference type="NCBIfam" id="NF037979">
    <property type="entry name" value="Na_transp"/>
    <property type="match status" value="1"/>
</dbReference>
<dbReference type="InterPro" id="IPR037272">
    <property type="entry name" value="SNS_sf"/>
</dbReference>
<keyword evidence="3 6" id="KW-0812">Transmembrane</keyword>
<evidence type="ECO:0000313" key="8">
    <source>
        <dbReference type="Proteomes" id="UP000441354"/>
    </source>
</evidence>
<feature type="transmembrane region" description="Helical" evidence="6">
    <location>
        <begin position="384"/>
        <end position="406"/>
    </location>
</feature>
<feature type="transmembrane region" description="Helical" evidence="6">
    <location>
        <begin position="256"/>
        <end position="281"/>
    </location>
</feature>
<dbReference type="CDD" id="cd10334">
    <property type="entry name" value="SLC6sbd_u1"/>
    <property type="match status" value="1"/>
</dbReference>
<accession>A0A7V7UXS7</accession>
<evidence type="ECO:0000256" key="1">
    <source>
        <dbReference type="ARBA" id="ARBA00004141"/>
    </source>
</evidence>
<feature type="transmembrane region" description="Helical" evidence="6">
    <location>
        <begin position="144"/>
        <end position="165"/>
    </location>
</feature>
<protein>
    <submittedName>
        <fullName evidence="7">Sodium-dependent transporter</fullName>
    </submittedName>
</protein>
<keyword evidence="5 6" id="KW-0472">Membrane</keyword>
<dbReference type="Proteomes" id="UP000441354">
    <property type="component" value="Unassembled WGS sequence"/>
</dbReference>
<dbReference type="PANTHER" id="PTHR42948:SF1">
    <property type="entry name" value="TRANSPORTER"/>
    <property type="match status" value="1"/>
</dbReference>
<name>A0A7V7UXS7_9BACI</name>
<feature type="transmembrane region" description="Helical" evidence="6">
    <location>
        <begin position="223"/>
        <end position="244"/>
    </location>
</feature>
<proteinExistence type="predicted"/>
<evidence type="ECO:0000313" key="7">
    <source>
        <dbReference type="EMBL" id="KAB2332893.1"/>
    </source>
</evidence>
<dbReference type="PROSITE" id="PS50267">
    <property type="entry name" value="NA_NEUROTRAN_SYMP_3"/>
    <property type="match status" value="1"/>
</dbReference>
<keyword evidence="4 6" id="KW-1133">Transmembrane helix</keyword>
<gene>
    <name evidence="7" type="ORF">F7732_12485</name>
</gene>
<evidence type="ECO:0000256" key="6">
    <source>
        <dbReference type="SAM" id="Phobius"/>
    </source>
</evidence>
<feature type="transmembrane region" description="Helical" evidence="6">
    <location>
        <begin position="43"/>
        <end position="64"/>
    </location>
</feature>
<dbReference type="GO" id="GO:0016020">
    <property type="term" value="C:membrane"/>
    <property type="evidence" value="ECO:0007669"/>
    <property type="project" value="UniProtKB-SubCell"/>
</dbReference>
<feature type="transmembrane region" description="Helical" evidence="6">
    <location>
        <begin position="316"/>
        <end position="343"/>
    </location>
</feature>
<feature type="transmembrane region" description="Helical" evidence="6">
    <location>
        <begin position="177"/>
        <end position="203"/>
    </location>
</feature>